<organism evidence="1 2">
    <name type="scientific">Abeliophyllum distichum</name>
    <dbReference type="NCBI Taxonomy" id="126358"/>
    <lineage>
        <taxon>Eukaryota</taxon>
        <taxon>Viridiplantae</taxon>
        <taxon>Streptophyta</taxon>
        <taxon>Embryophyta</taxon>
        <taxon>Tracheophyta</taxon>
        <taxon>Spermatophyta</taxon>
        <taxon>Magnoliopsida</taxon>
        <taxon>eudicotyledons</taxon>
        <taxon>Gunneridae</taxon>
        <taxon>Pentapetalae</taxon>
        <taxon>asterids</taxon>
        <taxon>lamiids</taxon>
        <taxon>Lamiales</taxon>
        <taxon>Oleaceae</taxon>
        <taxon>Forsythieae</taxon>
        <taxon>Abeliophyllum</taxon>
    </lineage>
</organism>
<dbReference type="SUPFAM" id="SSF50630">
    <property type="entry name" value="Acid proteases"/>
    <property type="match status" value="1"/>
</dbReference>
<dbReference type="Pfam" id="PF13650">
    <property type="entry name" value="Asp_protease_2"/>
    <property type="match status" value="1"/>
</dbReference>
<name>A0ABD1SYM7_9LAMI</name>
<dbReference type="Proteomes" id="UP001604336">
    <property type="component" value="Unassembled WGS sequence"/>
</dbReference>
<dbReference type="AlphaFoldDB" id="A0ABD1SYM7"/>
<keyword evidence="2" id="KW-1185">Reference proteome</keyword>
<dbReference type="Gene3D" id="2.40.70.10">
    <property type="entry name" value="Acid Proteases"/>
    <property type="match status" value="1"/>
</dbReference>
<dbReference type="InterPro" id="IPR001969">
    <property type="entry name" value="Aspartic_peptidase_AS"/>
</dbReference>
<dbReference type="EMBL" id="JBFOLK010000006">
    <property type="protein sequence ID" value="KAL2505537.1"/>
    <property type="molecule type" value="Genomic_DNA"/>
</dbReference>
<dbReference type="PROSITE" id="PS00141">
    <property type="entry name" value="ASP_PROTEASE"/>
    <property type="match status" value="1"/>
</dbReference>
<evidence type="ECO:0000313" key="2">
    <source>
        <dbReference type="Proteomes" id="UP001604336"/>
    </source>
</evidence>
<reference evidence="2" key="1">
    <citation type="submission" date="2024-07" db="EMBL/GenBank/DDBJ databases">
        <title>Two chromosome-level genome assemblies of Korean endemic species Abeliophyllum distichum and Forsythia ovata (Oleaceae).</title>
        <authorList>
            <person name="Jang H."/>
        </authorList>
    </citation>
    <scope>NUCLEOTIDE SEQUENCE [LARGE SCALE GENOMIC DNA]</scope>
</reference>
<proteinExistence type="predicted"/>
<dbReference type="InterPro" id="IPR021109">
    <property type="entry name" value="Peptidase_aspartic_dom_sf"/>
</dbReference>
<comment type="caution">
    <text evidence="1">The sequence shown here is derived from an EMBL/GenBank/DDBJ whole genome shotgun (WGS) entry which is preliminary data.</text>
</comment>
<gene>
    <name evidence="1" type="ORF">Adt_21158</name>
</gene>
<evidence type="ECO:0000313" key="1">
    <source>
        <dbReference type="EMBL" id="KAL2505537.1"/>
    </source>
</evidence>
<dbReference type="CDD" id="cd00303">
    <property type="entry name" value="retropepsin_like"/>
    <property type="match status" value="1"/>
</dbReference>
<protein>
    <submittedName>
        <fullName evidence="1">Uncharacterized protein</fullName>
    </submittedName>
</protein>
<accession>A0ABD1SYM7</accession>
<sequence>MEWLIPWEIIELYRQKVANVSMARGATKCLIKDQSEPRKEQLQASPGEGLPAEQFVNVLRQLKSGASSLKQYVLQASSHYEVDFEENENVGKKEPKPCVCRAKGLMYIDAKINGKPIKAMVDTGVTHNYLVDLEVERLGLFLEKGDGKVKTINSVAQSIVGVAKSVLIKDGLFEVETNLSEV</sequence>